<gene>
    <name evidence="2" type="ORF">CC80DRAFT_574291</name>
</gene>
<dbReference type="Proteomes" id="UP000800035">
    <property type="component" value="Unassembled WGS sequence"/>
</dbReference>
<dbReference type="AlphaFoldDB" id="A0A6A5UKW1"/>
<dbReference type="EMBL" id="ML976980">
    <property type="protein sequence ID" value="KAF1961707.1"/>
    <property type="molecule type" value="Genomic_DNA"/>
</dbReference>
<evidence type="ECO:0000313" key="3">
    <source>
        <dbReference type="Proteomes" id="UP000800035"/>
    </source>
</evidence>
<feature type="chain" id="PRO_5025528328" evidence="1">
    <location>
        <begin position="27"/>
        <end position="318"/>
    </location>
</feature>
<protein>
    <submittedName>
        <fullName evidence="2">Uncharacterized protein</fullName>
    </submittedName>
</protein>
<name>A0A6A5UKW1_9PLEO</name>
<keyword evidence="3" id="KW-1185">Reference proteome</keyword>
<evidence type="ECO:0000313" key="2">
    <source>
        <dbReference type="EMBL" id="KAF1961707.1"/>
    </source>
</evidence>
<accession>A0A6A5UKW1</accession>
<reference evidence="2" key="1">
    <citation type="journal article" date="2020" name="Stud. Mycol.">
        <title>101 Dothideomycetes genomes: a test case for predicting lifestyles and emergence of pathogens.</title>
        <authorList>
            <person name="Haridas S."/>
            <person name="Albert R."/>
            <person name="Binder M."/>
            <person name="Bloem J."/>
            <person name="Labutti K."/>
            <person name="Salamov A."/>
            <person name="Andreopoulos B."/>
            <person name="Baker S."/>
            <person name="Barry K."/>
            <person name="Bills G."/>
            <person name="Bluhm B."/>
            <person name="Cannon C."/>
            <person name="Castanera R."/>
            <person name="Culley D."/>
            <person name="Daum C."/>
            <person name="Ezra D."/>
            <person name="Gonzalez J."/>
            <person name="Henrissat B."/>
            <person name="Kuo A."/>
            <person name="Liang C."/>
            <person name="Lipzen A."/>
            <person name="Lutzoni F."/>
            <person name="Magnuson J."/>
            <person name="Mondo S."/>
            <person name="Nolan M."/>
            <person name="Ohm R."/>
            <person name="Pangilinan J."/>
            <person name="Park H.-J."/>
            <person name="Ramirez L."/>
            <person name="Alfaro M."/>
            <person name="Sun H."/>
            <person name="Tritt A."/>
            <person name="Yoshinaga Y."/>
            <person name="Zwiers L.-H."/>
            <person name="Turgeon B."/>
            <person name="Goodwin S."/>
            <person name="Spatafora J."/>
            <person name="Crous P."/>
            <person name="Grigoriev I."/>
        </authorList>
    </citation>
    <scope>NUCLEOTIDE SEQUENCE</scope>
    <source>
        <strain evidence="2">CBS 675.92</strain>
    </source>
</reference>
<organism evidence="2 3">
    <name type="scientific">Byssothecium circinans</name>
    <dbReference type="NCBI Taxonomy" id="147558"/>
    <lineage>
        <taxon>Eukaryota</taxon>
        <taxon>Fungi</taxon>
        <taxon>Dikarya</taxon>
        <taxon>Ascomycota</taxon>
        <taxon>Pezizomycotina</taxon>
        <taxon>Dothideomycetes</taxon>
        <taxon>Pleosporomycetidae</taxon>
        <taxon>Pleosporales</taxon>
        <taxon>Massarineae</taxon>
        <taxon>Massarinaceae</taxon>
        <taxon>Byssothecium</taxon>
    </lineage>
</organism>
<feature type="signal peptide" evidence="1">
    <location>
        <begin position="1"/>
        <end position="26"/>
    </location>
</feature>
<sequence length="318" mass="36705">MASFLNLKMLLPILFFLALQAQLSFSLPSRSGNFLSATPIADDDASVFDMAKFQQGIPVMRRHHHHVNRRDLHHEIFEPKQTLTMDFLQDQHHIQTITLSHDNASYVNLDSLHAHSLFRDSDQPMCSRSTKTKSTVMYLRFRGRDSYELAKKHWSGKDRLLFAINDPSCNEDLTDGNVAVVRGDKMTFHDRPGKRSPLIRIEVAHHELSVLNPELATTISVSQESFRRLSKRNDHALELVEDVNRRDQSSKLEIFPDILSDLKSEISDWESDSWSDVHDIDVIDRLQALSRINADATFNVKMHFNEEWEHRITPLKDA</sequence>
<keyword evidence="1" id="KW-0732">Signal</keyword>
<proteinExistence type="predicted"/>
<evidence type="ECO:0000256" key="1">
    <source>
        <dbReference type="SAM" id="SignalP"/>
    </source>
</evidence>